<dbReference type="SUPFAM" id="SSF51735">
    <property type="entry name" value="NAD(P)-binding Rossmann-fold domains"/>
    <property type="match status" value="1"/>
</dbReference>
<organism evidence="4 5">
    <name type="scientific">Dendryphion nanum</name>
    <dbReference type="NCBI Taxonomy" id="256645"/>
    <lineage>
        <taxon>Eukaryota</taxon>
        <taxon>Fungi</taxon>
        <taxon>Dikarya</taxon>
        <taxon>Ascomycota</taxon>
        <taxon>Pezizomycotina</taxon>
        <taxon>Dothideomycetes</taxon>
        <taxon>Pleosporomycetidae</taxon>
        <taxon>Pleosporales</taxon>
        <taxon>Torulaceae</taxon>
        <taxon>Dendryphion</taxon>
    </lineage>
</organism>
<keyword evidence="1" id="KW-0521">NADP</keyword>
<dbReference type="Proteomes" id="UP000700596">
    <property type="component" value="Unassembled WGS sequence"/>
</dbReference>
<dbReference type="PANTHER" id="PTHR47706:SF9">
    <property type="entry name" value="NMRA-LIKE DOMAIN-CONTAINING PROTEIN-RELATED"/>
    <property type="match status" value="1"/>
</dbReference>
<dbReference type="AlphaFoldDB" id="A0A9P9DUP4"/>
<comment type="caution">
    <text evidence="4">The sequence shown here is derived from an EMBL/GenBank/DDBJ whole genome shotgun (WGS) entry which is preliminary data.</text>
</comment>
<dbReference type="PANTHER" id="PTHR47706">
    <property type="entry name" value="NMRA-LIKE FAMILY PROTEIN"/>
    <property type="match status" value="1"/>
</dbReference>
<name>A0A9P9DUP4_9PLEO</name>
<keyword evidence="5" id="KW-1185">Reference proteome</keyword>
<dbReference type="CDD" id="cd05259">
    <property type="entry name" value="PCBER_SDR_a"/>
    <property type="match status" value="1"/>
</dbReference>
<reference evidence="4" key="1">
    <citation type="journal article" date="2021" name="Nat. Commun.">
        <title>Genetic determinants of endophytism in the Arabidopsis root mycobiome.</title>
        <authorList>
            <person name="Mesny F."/>
            <person name="Miyauchi S."/>
            <person name="Thiergart T."/>
            <person name="Pickel B."/>
            <person name="Atanasova L."/>
            <person name="Karlsson M."/>
            <person name="Huettel B."/>
            <person name="Barry K.W."/>
            <person name="Haridas S."/>
            <person name="Chen C."/>
            <person name="Bauer D."/>
            <person name="Andreopoulos W."/>
            <person name="Pangilinan J."/>
            <person name="LaButti K."/>
            <person name="Riley R."/>
            <person name="Lipzen A."/>
            <person name="Clum A."/>
            <person name="Drula E."/>
            <person name="Henrissat B."/>
            <person name="Kohler A."/>
            <person name="Grigoriev I.V."/>
            <person name="Martin F.M."/>
            <person name="Hacquard S."/>
        </authorList>
    </citation>
    <scope>NUCLEOTIDE SEQUENCE</scope>
    <source>
        <strain evidence="4">MPI-CAGE-CH-0243</strain>
    </source>
</reference>
<proteinExistence type="predicted"/>
<dbReference type="InterPro" id="IPR008030">
    <property type="entry name" value="NmrA-like"/>
</dbReference>
<gene>
    <name evidence="4" type="ORF">B0J11DRAFT_528287</name>
</gene>
<sequence length="306" mass="33882">MTIQNVALIGASGTLGPSILHALRASEFTPFVLNRHTSKSVYPKTRVITIPDDLNVTELSSLFKSNAIDALVIVIAGSYVEEQKKLIEAAYNGGVKRIIPAEFGSCDSADDKTVKLLPLMEGKKRVREYLQSFEVKERDGERGNLTWTSLVTGHFFDWGLDTGFLKFDIPGRKAYILDGGDIKFSASTLGFIAKAVVKVLEREAETRNKLLYVHSHYVTQNEVTDVLDRVVGEKFERVPQDARTRIEKARPKMLEGDHEATEEVVAVHGIVASDWEGKEGFANAVLGLELESLEETIEAVTKKSSK</sequence>
<dbReference type="OrthoDB" id="9984533at2759"/>
<dbReference type="GO" id="GO:0016491">
    <property type="term" value="F:oxidoreductase activity"/>
    <property type="evidence" value="ECO:0007669"/>
    <property type="project" value="UniProtKB-KW"/>
</dbReference>
<dbReference type="Gene3D" id="3.40.50.720">
    <property type="entry name" value="NAD(P)-binding Rossmann-like Domain"/>
    <property type="match status" value="1"/>
</dbReference>
<feature type="domain" description="NmrA-like" evidence="3">
    <location>
        <begin position="4"/>
        <end position="133"/>
    </location>
</feature>
<dbReference type="Gene3D" id="3.90.25.10">
    <property type="entry name" value="UDP-galactose 4-epimerase, domain 1"/>
    <property type="match status" value="1"/>
</dbReference>
<evidence type="ECO:0000313" key="5">
    <source>
        <dbReference type="Proteomes" id="UP000700596"/>
    </source>
</evidence>
<dbReference type="EMBL" id="JAGMWT010000007">
    <property type="protein sequence ID" value="KAH7125384.1"/>
    <property type="molecule type" value="Genomic_DNA"/>
</dbReference>
<evidence type="ECO:0000313" key="4">
    <source>
        <dbReference type="EMBL" id="KAH7125384.1"/>
    </source>
</evidence>
<accession>A0A9P9DUP4</accession>
<dbReference type="InterPro" id="IPR045312">
    <property type="entry name" value="PCBER-like"/>
</dbReference>
<dbReference type="Pfam" id="PF05368">
    <property type="entry name" value="NmrA"/>
    <property type="match status" value="1"/>
</dbReference>
<evidence type="ECO:0000259" key="3">
    <source>
        <dbReference type="Pfam" id="PF05368"/>
    </source>
</evidence>
<dbReference type="InterPro" id="IPR036291">
    <property type="entry name" value="NAD(P)-bd_dom_sf"/>
</dbReference>
<evidence type="ECO:0000256" key="1">
    <source>
        <dbReference type="ARBA" id="ARBA00022857"/>
    </source>
</evidence>
<keyword evidence="2" id="KW-0560">Oxidoreductase</keyword>
<evidence type="ECO:0000256" key="2">
    <source>
        <dbReference type="ARBA" id="ARBA00023002"/>
    </source>
</evidence>
<protein>
    <recommendedName>
        <fullName evidence="3">NmrA-like domain-containing protein</fullName>
    </recommendedName>
</protein>
<dbReference type="InterPro" id="IPR051609">
    <property type="entry name" value="NmrA/Isoflavone_reductase-like"/>
</dbReference>